<name>A0A072NF60_SCHAZ</name>
<dbReference type="OrthoDB" id="2988890at2"/>
<accession>A0A072NF60</accession>
<dbReference type="SUPFAM" id="SSF160755">
    <property type="entry name" value="YugN-like"/>
    <property type="match status" value="1"/>
</dbReference>
<dbReference type="Pfam" id="PF08868">
    <property type="entry name" value="YugN"/>
    <property type="match status" value="1"/>
</dbReference>
<dbReference type="AlphaFoldDB" id="A0A072NF60"/>
<gene>
    <name evidence="1" type="ORF">M670_04681</name>
</gene>
<dbReference type="RefSeq" id="WP_035198798.1">
    <property type="nucleotide sequence ID" value="NZ_JJRY01000034.1"/>
</dbReference>
<evidence type="ECO:0000313" key="1">
    <source>
        <dbReference type="EMBL" id="KEF36156.1"/>
    </source>
</evidence>
<proteinExistence type="predicted"/>
<evidence type="ECO:0000313" key="2">
    <source>
        <dbReference type="Proteomes" id="UP000027936"/>
    </source>
</evidence>
<dbReference type="InterPro" id="IPR014967">
    <property type="entry name" value="Uncharacterised_YugN-like"/>
</dbReference>
<organism evidence="1 2">
    <name type="scientific">Schinkia azotoformans MEV2011</name>
    <dbReference type="NCBI Taxonomy" id="1348973"/>
    <lineage>
        <taxon>Bacteria</taxon>
        <taxon>Bacillati</taxon>
        <taxon>Bacillota</taxon>
        <taxon>Bacilli</taxon>
        <taxon>Bacillales</taxon>
        <taxon>Bacillaceae</taxon>
        <taxon>Calidifontibacillus/Schinkia group</taxon>
        <taxon>Schinkia</taxon>
    </lineage>
</organism>
<protein>
    <submittedName>
        <fullName evidence="1">YugN-like family</fullName>
    </submittedName>
</protein>
<dbReference type="InterPro" id="IPR036491">
    <property type="entry name" value="YugN-like_sf"/>
</dbReference>
<dbReference type="Proteomes" id="UP000027936">
    <property type="component" value="Unassembled WGS sequence"/>
</dbReference>
<dbReference type="EMBL" id="JJRY01000034">
    <property type="protein sequence ID" value="KEF36156.1"/>
    <property type="molecule type" value="Genomic_DNA"/>
</dbReference>
<comment type="caution">
    <text evidence="1">The sequence shown here is derived from an EMBL/GenBank/DDBJ whole genome shotgun (WGS) entry which is preliminary data.</text>
</comment>
<dbReference type="Gene3D" id="3.30.310.100">
    <property type="entry name" value="YugN-like"/>
    <property type="match status" value="1"/>
</dbReference>
<reference evidence="1 2" key="1">
    <citation type="submission" date="2014-04" db="EMBL/GenBank/DDBJ databases">
        <title>Draft genome sequence of Bacillus azotoformans MEV2011, a (co-) denitrifying strain unable to grow in the presence of oxygen.</title>
        <authorList>
            <person name="Nielsen M."/>
            <person name="Schreiber L."/>
            <person name="Finster K."/>
            <person name="Schramm A."/>
        </authorList>
    </citation>
    <scope>NUCLEOTIDE SEQUENCE [LARGE SCALE GENOMIC DNA]</scope>
    <source>
        <strain evidence="1 2">MEV2011</strain>
    </source>
</reference>
<dbReference type="PATRIC" id="fig|1348973.3.peg.4551"/>
<sequence length="142" mass="16004">MIKLQTNIEGKRAYFGAIKNIFQSNGCSFCSNFDYHQGKFDALLWREGGESIYLRMPIYVVNGELDYSNALIEFGTPFVIKHVVNIGLDYDENSLLTATTGLNQFQDPLDTDGYIRDKSRWAKAGEETVDMIMNSINGVLVS</sequence>